<dbReference type="AlphaFoldDB" id="A0A094NE57"/>
<proteinExistence type="predicted"/>
<accession>A0A094NE57</accession>
<dbReference type="EMBL" id="KL360032">
    <property type="protein sequence ID" value="KFZ64821.1"/>
    <property type="molecule type" value="Genomic_DNA"/>
</dbReference>
<reference evidence="1 2" key="1">
    <citation type="submission" date="2014-04" db="EMBL/GenBank/DDBJ databases">
        <title>Genome evolution of avian class.</title>
        <authorList>
            <person name="Zhang G."/>
            <person name="Li C."/>
        </authorList>
    </citation>
    <scope>NUCLEOTIDE SEQUENCE [LARGE SCALE GENOMIC DNA]</scope>
    <source>
        <strain evidence="1">BGI_N321</strain>
    </source>
</reference>
<dbReference type="Pfam" id="PF17670">
    <property type="entry name" value="DUF5530"/>
    <property type="match status" value="1"/>
</dbReference>
<feature type="non-terminal residue" evidence="1">
    <location>
        <position position="1"/>
    </location>
</feature>
<sequence length="92" mass="10420">LSVCPGKDVCRFYPGQLGWVQKTHTSRGAPGPFSKLLLAPVNYEAETPFQPDFDNSALKKYAHFQKIMKKTSSDWYNQTSYKAAVDLLYLNT</sequence>
<organism evidence="1 2">
    <name type="scientific">Antrostomus carolinensis</name>
    <name type="common">Chuck-will's-widow</name>
    <name type="synonym">Caprimulgus carolinensis</name>
    <dbReference type="NCBI Taxonomy" id="279965"/>
    <lineage>
        <taxon>Eukaryota</taxon>
        <taxon>Metazoa</taxon>
        <taxon>Chordata</taxon>
        <taxon>Craniata</taxon>
        <taxon>Vertebrata</taxon>
        <taxon>Euteleostomi</taxon>
        <taxon>Archelosauria</taxon>
        <taxon>Archosauria</taxon>
        <taxon>Dinosauria</taxon>
        <taxon>Saurischia</taxon>
        <taxon>Theropoda</taxon>
        <taxon>Coelurosauria</taxon>
        <taxon>Aves</taxon>
        <taxon>Neognathae</taxon>
        <taxon>Neoaves</taxon>
        <taxon>Strisores</taxon>
        <taxon>Caprimulgiformes</taxon>
        <taxon>Caprimulgidae</taxon>
        <taxon>Antrostomus</taxon>
    </lineage>
</organism>
<gene>
    <name evidence="1" type="ORF">N321_09902</name>
</gene>
<dbReference type="InterPro" id="IPR037668">
    <property type="entry name" value="SPMIP3"/>
</dbReference>
<evidence type="ECO:0000313" key="2">
    <source>
        <dbReference type="Proteomes" id="UP000053620"/>
    </source>
</evidence>
<evidence type="ECO:0000313" key="1">
    <source>
        <dbReference type="EMBL" id="KFZ64821.1"/>
    </source>
</evidence>
<protein>
    <submittedName>
        <fullName evidence="1">Uncharacterized protein</fullName>
    </submittedName>
</protein>
<keyword evidence="2" id="KW-1185">Reference proteome</keyword>
<name>A0A094NE57_ANTCR</name>
<feature type="non-terminal residue" evidence="1">
    <location>
        <position position="92"/>
    </location>
</feature>
<dbReference type="Proteomes" id="UP000053620">
    <property type="component" value="Unassembled WGS sequence"/>
</dbReference>